<accession>A0A919T7D9</accession>
<evidence type="ECO:0000313" key="3">
    <source>
        <dbReference type="Proteomes" id="UP000677082"/>
    </source>
</evidence>
<feature type="region of interest" description="Disordered" evidence="1">
    <location>
        <begin position="156"/>
        <end position="190"/>
    </location>
</feature>
<organism evidence="2 3">
    <name type="scientific">Paractinoplanes toevensis</name>
    <dbReference type="NCBI Taxonomy" id="571911"/>
    <lineage>
        <taxon>Bacteria</taxon>
        <taxon>Bacillati</taxon>
        <taxon>Actinomycetota</taxon>
        <taxon>Actinomycetes</taxon>
        <taxon>Micromonosporales</taxon>
        <taxon>Micromonosporaceae</taxon>
        <taxon>Paractinoplanes</taxon>
    </lineage>
</organism>
<reference evidence="2 3" key="1">
    <citation type="submission" date="2021-03" db="EMBL/GenBank/DDBJ databases">
        <title>Whole genome shotgun sequence of Actinoplanes toevensis NBRC 105298.</title>
        <authorList>
            <person name="Komaki H."/>
            <person name="Tamura T."/>
        </authorList>
    </citation>
    <scope>NUCLEOTIDE SEQUENCE [LARGE SCALE GENOMIC DNA]</scope>
    <source>
        <strain evidence="2 3">NBRC 105298</strain>
    </source>
</reference>
<dbReference type="EMBL" id="BOQN01000019">
    <property type="protein sequence ID" value="GIM89787.1"/>
    <property type="molecule type" value="Genomic_DNA"/>
</dbReference>
<protein>
    <submittedName>
        <fullName evidence="2">Uncharacterized protein</fullName>
    </submittedName>
</protein>
<dbReference type="Proteomes" id="UP000677082">
    <property type="component" value="Unassembled WGS sequence"/>
</dbReference>
<gene>
    <name evidence="2" type="ORF">Ato02nite_015800</name>
</gene>
<name>A0A919T7D9_9ACTN</name>
<comment type="caution">
    <text evidence="2">The sequence shown here is derived from an EMBL/GenBank/DDBJ whole genome shotgun (WGS) entry which is preliminary data.</text>
</comment>
<sequence>MFLTTLLAVAVGLVAVVGWFGWQVASQKDARLSTPGTVGSLRLDGSDDGRSKAARLGAELSSIVDLDATVGAVYLDGTGKDVLFLGGTRTLWAPGSVLDSVLATLADHDGSAPMNLHSVNAGSLGGVMKCGSLSRDDVTICGWPIMGVWRWPGSAAAVNPSPRNSSARSETRARPVPDGMRPGRAQRRRPVEVRRIRRRRNVTMAVGVAAARSARWRRRAAGPSPAWGEGGMLGLVGRAGVPDELVAAGHACAVGQRDSSAWAIRKPADSDLPAVTLRRERRPKFARSNTFHYC</sequence>
<dbReference type="AlphaFoldDB" id="A0A919T7D9"/>
<evidence type="ECO:0000256" key="1">
    <source>
        <dbReference type="SAM" id="MobiDB-lite"/>
    </source>
</evidence>
<proteinExistence type="predicted"/>
<evidence type="ECO:0000313" key="2">
    <source>
        <dbReference type="EMBL" id="GIM89787.1"/>
    </source>
</evidence>
<keyword evidence="3" id="KW-1185">Reference proteome</keyword>